<evidence type="ECO:0000259" key="3">
    <source>
        <dbReference type="Pfam" id="PF21537"/>
    </source>
</evidence>
<keyword evidence="5" id="KW-1185">Reference proteome</keyword>
<reference evidence="4 5" key="1">
    <citation type="submission" date="2014-11" db="EMBL/GenBank/DDBJ databases">
        <title>Genome sequence of Microbacterium mangrovi MUSC 115(T).</title>
        <authorList>
            <person name="Lee L.-H."/>
        </authorList>
    </citation>
    <scope>NUCLEOTIDE SEQUENCE [LARGE SCALE GENOMIC DNA]</scope>
    <source>
        <strain evidence="4 5">MUSC 115</strain>
    </source>
</reference>
<feature type="transmembrane region" description="Helical" evidence="2">
    <location>
        <begin position="105"/>
        <end position="124"/>
    </location>
</feature>
<dbReference type="PANTHER" id="PTHR40047:SF1">
    <property type="entry name" value="UPF0703 PROTEIN YCGQ"/>
    <property type="match status" value="1"/>
</dbReference>
<organism evidence="4 5">
    <name type="scientific">Microbacterium mangrovi</name>
    <dbReference type="NCBI Taxonomy" id="1348253"/>
    <lineage>
        <taxon>Bacteria</taxon>
        <taxon>Bacillati</taxon>
        <taxon>Actinomycetota</taxon>
        <taxon>Actinomycetes</taxon>
        <taxon>Micrococcales</taxon>
        <taxon>Microbacteriaceae</taxon>
        <taxon>Microbacterium</taxon>
    </lineage>
</organism>
<feature type="compositionally biased region" description="Basic and acidic residues" evidence="1">
    <location>
        <begin position="63"/>
        <end position="93"/>
    </location>
</feature>
<dbReference type="AlphaFoldDB" id="A0A0B1ZYU5"/>
<feature type="transmembrane region" description="Helical" evidence="2">
    <location>
        <begin position="5"/>
        <end position="25"/>
    </location>
</feature>
<dbReference type="Pfam" id="PF21537">
    <property type="entry name" value="DUF1980_C"/>
    <property type="match status" value="1"/>
</dbReference>
<comment type="caution">
    <text evidence="4">The sequence shown here is derived from an EMBL/GenBank/DDBJ whole genome shotgun (WGS) entry which is preliminary data.</text>
</comment>
<evidence type="ECO:0000313" key="4">
    <source>
        <dbReference type="EMBL" id="KHK95916.1"/>
    </source>
</evidence>
<sequence length="268" mass="27572">MGYRWLGVGLSAVLAIVTLTLWATGRLALYLNPSSDWLAVPMAVLLLAGAVLSFVLPLGSEAEHGHDHGDGHGHGDHDHAHDDHGHEAHEPHGTRPARRAAFGRAVALTGGVAATAVAAGVLLWPPASLSADIAQTRSTGSAPLFAGADVVQLASHGDTAKFGVGDWASVFATATNPDSFEGSAVSLIGFVTPGSGGTFGLTRLVITHCVIDAQTAKVPVSATLSGQKFKTGQWVSVTGVVRTSSAGGLQVDARSVRPIPQPKDPYEY</sequence>
<dbReference type="Proteomes" id="UP000031030">
    <property type="component" value="Unassembled WGS sequence"/>
</dbReference>
<dbReference type="InterPro" id="IPR052955">
    <property type="entry name" value="UPF0703_membrane_permease"/>
</dbReference>
<dbReference type="STRING" id="1348253.LK09_17450"/>
<keyword evidence="2" id="KW-0472">Membrane</keyword>
<dbReference type="PANTHER" id="PTHR40047">
    <property type="entry name" value="UPF0703 PROTEIN YCGQ"/>
    <property type="match status" value="1"/>
</dbReference>
<evidence type="ECO:0000256" key="1">
    <source>
        <dbReference type="SAM" id="MobiDB-lite"/>
    </source>
</evidence>
<keyword evidence="2" id="KW-0812">Transmembrane</keyword>
<protein>
    <recommendedName>
        <fullName evidence="3">DUF1980 domain-containing protein</fullName>
    </recommendedName>
</protein>
<dbReference type="NCBIfam" id="TIGR03943">
    <property type="entry name" value="TIGR03943 family putative permease subunit"/>
    <property type="match status" value="1"/>
</dbReference>
<accession>A0A0B1ZYU5</accession>
<dbReference type="InterPro" id="IPR015402">
    <property type="entry name" value="DUF1980"/>
</dbReference>
<evidence type="ECO:0000256" key="2">
    <source>
        <dbReference type="SAM" id="Phobius"/>
    </source>
</evidence>
<proteinExistence type="predicted"/>
<dbReference type="EMBL" id="JTDK01000018">
    <property type="protein sequence ID" value="KHK95916.1"/>
    <property type="molecule type" value="Genomic_DNA"/>
</dbReference>
<keyword evidence="2" id="KW-1133">Transmembrane helix</keyword>
<evidence type="ECO:0000313" key="5">
    <source>
        <dbReference type="Proteomes" id="UP000031030"/>
    </source>
</evidence>
<name>A0A0B1ZYU5_9MICO</name>
<gene>
    <name evidence="4" type="ORF">LK09_17450</name>
</gene>
<feature type="domain" description="DUF1980" evidence="3">
    <location>
        <begin position="174"/>
        <end position="268"/>
    </location>
</feature>
<feature type="region of interest" description="Disordered" evidence="1">
    <location>
        <begin position="63"/>
        <end position="96"/>
    </location>
</feature>
<dbReference type="InterPro" id="IPR048447">
    <property type="entry name" value="DUF1980_C"/>
</dbReference>
<dbReference type="OrthoDB" id="359029at2"/>
<feature type="transmembrane region" description="Helical" evidence="2">
    <location>
        <begin position="37"/>
        <end position="58"/>
    </location>
</feature>